<accession>A0AC34EZD4</accession>
<dbReference type="Proteomes" id="UP000887579">
    <property type="component" value="Unplaced"/>
</dbReference>
<name>A0AC34EZD4_9BILA</name>
<reference evidence="2" key="1">
    <citation type="submission" date="2022-11" db="UniProtKB">
        <authorList>
            <consortium name="WormBaseParasite"/>
        </authorList>
    </citation>
    <scope>IDENTIFICATION</scope>
</reference>
<proteinExistence type="predicted"/>
<evidence type="ECO:0000313" key="1">
    <source>
        <dbReference type="Proteomes" id="UP000887579"/>
    </source>
</evidence>
<dbReference type="WBParaSite" id="ES5_v2.g10094.t1">
    <property type="protein sequence ID" value="ES5_v2.g10094.t1"/>
    <property type="gene ID" value="ES5_v2.g10094"/>
</dbReference>
<organism evidence="1 2">
    <name type="scientific">Panagrolaimus sp. ES5</name>
    <dbReference type="NCBI Taxonomy" id="591445"/>
    <lineage>
        <taxon>Eukaryota</taxon>
        <taxon>Metazoa</taxon>
        <taxon>Ecdysozoa</taxon>
        <taxon>Nematoda</taxon>
        <taxon>Chromadorea</taxon>
        <taxon>Rhabditida</taxon>
        <taxon>Tylenchina</taxon>
        <taxon>Panagrolaimomorpha</taxon>
        <taxon>Panagrolaimoidea</taxon>
        <taxon>Panagrolaimidae</taxon>
        <taxon>Panagrolaimus</taxon>
    </lineage>
</organism>
<sequence>MVVEIYNPTDPKYRCCCGCHVTTGTKIICYMSFFICLLSGIFGGVFNPHYVVPAVVWLAIISFICLSPIYGIHKQQPGWLIPYLVLSAIGIIFIGLSLISLTVALIPNTNVGERLRLSARERLSYGLSYEDKSDGDFTYPLLFLFFQNMISLGLSIWYFMIVYQCYQYLVECKNSHFVQPMYSPTAVLVTK</sequence>
<evidence type="ECO:0000313" key="2">
    <source>
        <dbReference type="WBParaSite" id="ES5_v2.g10094.t1"/>
    </source>
</evidence>
<protein>
    <submittedName>
        <fullName evidence="2">Uncharacterized protein</fullName>
    </submittedName>
</protein>